<dbReference type="GO" id="GO:0016740">
    <property type="term" value="F:transferase activity"/>
    <property type="evidence" value="ECO:0007669"/>
    <property type="project" value="UniProtKB-KW"/>
</dbReference>
<protein>
    <submittedName>
        <fullName evidence="1">Glycosyltransferase</fullName>
    </submittedName>
</protein>
<name>A0A3M6SBX0_LIMRT</name>
<dbReference type="EMBL" id="PTLS01000035">
    <property type="protein sequence ID" value="RMX24912.1"/>
    <property type="molecule type" value="Genomic_DNA"/>
</dbReference>
<sequence length="655" mass="77095">MLKKIKEYIKEKKDSGAMPRLGELIHSIENYSYISFDIFDTLLKRNVRNPADIFSLIQIKIGDLEDNFKEKRIEAEKRAREKNNNEITLKEIYDNYDATEPVKEKLKIAELSTEKACLIANPYMLEFFNYCKAHKNVYIISDMYLPKSFIENVLKQNGITGYKKLYVSCEEGKTKSNGSLFDLYIKQEAINPQEAIHIGDSWKSDYREPKRKGLSALHIPRIVKDDSDVFKGTQINLNYLNASINNRTKVNADPYFRFGYQKFGPFLWGYAKWIHDMLKKANIMKVYFFSRDGFIMMKAFNLLYKKEDIEVHYLEVSRRSLRVPILHFNHSFETIMGMVSPSKMISLVSIFDCVGLDINNYNDLLKKYGFNKNEFFDRKTILNNSALRKLYDDLSQDIENKSNEEYTELVKYLRQENVKGKFGIVDIGWSGGMQRFLTETLDQLKITNDIYGYYIGVANYYIRNVKVIPNLNLNGYLFDFKNNKNAKDKRSSFVGLFETLFLEQAGSVKNYAMENDKVVAKRENYEYVIDGKETRELRSVRQVQKGALQFVEDAKHDEILNLLLNYSADELFEGLRNTGQNPKKEDIELFSEFRFFDEGKTGRLANPRKLIYYVFNPQEFKRDFLLSRWKTGFMKKMLKLNLPYQQLYLWLLQFK</sequence>
<dbReference type="InterPro" id="IPR036412">
    <property type="entry name" value="HAD-like_sf"/>
</dbReference>
<dbReference type="Gene3D" id="1.10.150.400">
    <property type="match status" value="1"/>
</dbReference>
<dbReference type="Proteomes" id="UP000276940">
    <property type="component" value="Unassembled WGS sequence"/>
</dbReference>
<comment type="caution">
    <text evidence="1">The sequence shown here is derived from an EMBL/GenBank/DDBJ whole genome shotgun (WGS) entry which is preliminary data.</text>
</comment>
<evidence type="ECO:0000313" key="1">
    <source>
        <dbReference type="EMBL" id="RMX24912.1"/>
    </source>
</evidence>
<reference evidence="1 2" key="1">
    <citation type="journal article" date="2018" name="J Appl Environ Microbiol">
        <title>The gut symbionts Lactobacillus reuteri R2lc and 2010 encode a polyketide synthase cluster that activates the mammalian aryl-hydrocarbon receptor.</title>
        <authorList>
            <person name="Ozcam M."/>
            <person name="Roos S."/>
            <person name="Van Pijkeren J.P."/>
        </authorList>
    </citation>
    <scope>NUCLEOTIDE SEQUENCE [LARGE SCALE GENOMIC DNA]</scope>
    <source>
        <strain evidence="1 2">R2lc</strain>
    </source>
</reference>
<proteinExistence type="predicted"/>
<gene>
    <name evidence="1" type="ORF">C5O77_07220</name>
</gene>
<dbReference type="RefSeq" id="WP_148088312.1">
    <property type="nucleotide sequence ID" value="NZ_PTLS01000035.1"/>
</dbReference>
<evidence type="ECO:0000313" key="2">
    <source>
        <dbReference type="Proteomes" id="UP000276940"/>
    </source>
</evidence>
<dbReference type="AlphaFoldDB" id="A0A3M6SBX0"/>
<keyword evidence="1" id="KW-0808">Transferase</keyword>
<dbReference type="SUPFAM" id="SSF56784">
    <property type="entry name" value="HAD-like"/>
    <property type="match status" value="1"/>
</dbReference>
<accession>A0A3M6SBX0</accession>
<dbReference type="Gene3D" id="3.40.50.1000">
    <property type="entry name" value="HAD superfamily/HAD-like"/>
    <property type="match status" value="1"/>
</dbReference>
<organism evidence="1 2">
    <name type="scientific">Limosilactobacillus reuteri</name>
    <name type="common">Lactobacillus reuteri</name>
    <dbReference type="NCBI Taxonomy" id="1598"/>
    <lineage>
        <taxon>Bacteria</taxon>
        <taxon>Bacillati</taxon>
        <taxon>Bacillota</taxon>
        <taxon>Bacilli</taxon>
        <taxon>Lactobacillales</taxon>
        <taxon>Lactobacillaceae</taxon>
        <taxon>Limosilactobacillus</taxon>
    </lineage>
</organism>
<dbReference type="InterPro" id="IPR023214">
    <property type="entry name" value="HAD_sf"/>
</dbReference>